<feature type="compositionally biased region" description="Polar residues" evidence="1">
    <location>
        <begin position="137"/>
        <end position="149"/>
    </location>
</feature>
<feature type="region of interest" description="Disordered" evidence="1">
    <location>
        <begin position="129"/>
        <end position="149"/>
    </location>
</feature>
<dbReference type="Proteomes" id="UP001207654">
    <property type="component" value="Unassembled WGS sequence"/>
</dbReference>
<organism evidence="2 3">
    <name type="scientific">Archangium lansingense</name>
    <dbReference type="NCBI Taxonomy" id="2995310"/>
    <lineage>
        <taxon>Bacteria</taxon>
        <taxon>Pseudomonadati</taxon>
        <taxon>Myxococcota</taxon>
        <taxon>Myxococcia</taxon>
        <taxon>Myxococcales</taxon>
        <taxon>Cystobacterineae</taxon>
        <taxon>Archangiaceae</taxon>
        <taxon>Archangium</taxon>
    </lineage>
</organism>
<comment type="caution">
    <text evidence="2">The sequence shown here is derived from an EMBL/GenBank/DDBJ whole genome shotgun (WGS) entry which is preliminary data.</text>
</comment>
<dbReference type="EMBL" id="JAPNKA010000001">
    <property type="protein sequence ID" value="MCY1075479.1"/>
    <property type="molecule type" value="Genomic_DNA"/>
</dbReference>
<proteinExistence type="predicted"/>
<dbReference type="RefSeq" id="WP_267534410.1">
    <property type="nucleotide sequence ID" value="NZ_JAPNKA010000001.1"/>
</dbReference>
<feature type="region of interest" description="Disordered" evidence="1">
    <location>
        <begin position="1"/>
        <end position="25"/>
    </location>
</feature>
<accession>A0ABT4A1G0</accession>
<reference evidence="2 3" key="1">
    <citation type="submission" date="2022-11" db="EMBL/GenBank/DDBJ databases">
        <title>Minimal conservation of predation-associated metabolite biosynthetic gene clusters underscores biosynthetic potential of Myxococcota including descriptions for ten novel species: Archangium lansinium sp. nov., Myxococcus landrumus sp. nov., Nannocystis bai.</title>
        <authorList>
            <person name="Ahearne A."/>
            <person name="Stevens C."/>
            <person name="Phillips K."/>
        </authorList>
    </citation>
    <scope>NUCLEOTIDE SEQUENCE [LARGE SCALE GENOMIC DNA]</scope>
    <source>
        <strain evidence="2 3">MIWBW</strain>
    </source>
</reference>
<gene>
    <name evidence="2" type="ORF">OV287_13390</name>
</gene>
<evidence type="ECO:0000313" key="2">
    <source>
        <dbReference type="EMBL" id="MCY1075479.1"/>
    </source>
</evidence>
<keyword evidence="3" id="KW-1185">Reference proteome</keyword>
<name>A0ABT4A1G0_9BACT</name>
<feature type="region of interest" description="Disordered" evidence="1">
    <location>
        <begin position="46"/>
        <end position="77"/>
    </location>
</feature>
<sequence>MARYHKDTDTQGITNNGKTPGKTKGEMSIREAAAQEMPEQHLETSMPGTVVHGFGSGQPETMKRHTGSGESWTPGTGDKVTALVEQLFQLPFQAQLGVMRMIASRILGAMDARDQEAFINDLRMEVDSEATGDTRTRAQSMSTEDIQGT</sequence>
<evidence type="ECO:0000313" key="3">
    <source>
        <dbReference type="Proteomes" id="UP001207654"/>
    </source>
</evidence>
<protein>
    <submittedName>
        <fullName evidence="2">Uncharacterized protein</fullName>
    </submittedName>
</protein>
<evidence type="ECO:0000256" key="1">
    <source>
        <dbReference type="SAM" id="MobiDB-lite"/>
    </source>
</evidence>